<dbReference type="PANTHER" id="PTHR42756:SF1">
    <property type="entry name" value="TRANSCRIPTIONAL REPRESSOR OF EMRAB OPERON"/>
    <property type="match status" value="1"/>
</dbReference>
<dbReference type="RefSeq" id="WP_209858525.1">
    <property type="nucleotide sequence ID" value="NZ_JAGGLD010000001.1"/>
</dbReference>
<sequence length="164" mass="19667">MESQKDDMEQVEAVERIMETFYRFKNKLYDKQYKKRNDKLNNTKCRMLMIIYRQHKSMVVHISRQLSLSSGATTIMLNQLEADGYIIRVRSEEDRRIVWLSLTEEGALLAKRIIDFRYRFTGDMLGLLSDDEQEDFLRLLRKIETRMEERISSDTFDDNVYTNS</sequence>
<reference evidence="5 6" key="1">
    <citation type="submission" date="2021-03" db="EMBL/GenBank/DDBJ databases">
        <title>Genomic Encyclopedia of Type Strains, Phase IV (KMG-IV): sequencing the most valuable type-strain genomes for metagenomic binning, comparative biology and taxonomic classification.</title>
        <authorList>
            <person name="Goeker M."/>
        </authorList>
    </citation>
    <scope>NUCLEOTIDE SEQUENCE [LARGE SCALE GENOMIC DNA]</scope>
    <source>
        <strain evidence="5 6">DSM 26806</strain>
    </source>
</reference>
<accession>A0ABS4JC39</accession>
<dbReference type="SUPFAM" id="SSF46785">
    <property type="entry name" value="Winged helix' DNA-binding domain"/>
    <property type="match status" value="1"/>
</dbReference>
<dbReference type="Pfam" id="PF01047">
    <property type="entry name" value="MarR"/>
    <property type="match status" value="1"/>
</dbReference>
<dbReference type="Gene3D" id="1.10.10.10">
    <property type="entry name" value="Winged helix-like DNA-binding domain superfamily/Winged helix DNA-binding domain"/>
    <property type="match status" value="1"/>
</dbReference>
<dbReference type="InterPro" id="IPR036388">
    <property type="entry name" value="WH-like_DNA-bd_sf"/>
</dbReference>
<name>A0ABS4JC39_9BACL</name>
<protein>
    <submittedName>
        <fullName evidence="5">DNA-binding MarR family transcriptional regulator</fullName>
    </submittedName>
</protein>
<evidence type="ECO:0000256" key="3">
    <source>
        <dbReference type="ARBA" id="ARBA00023163"/>
    </source>
</evidence>
<evidence type="ECO:0000259" key="4">
    <source>
        <dbReference type="PROSITE" id="PS50995"/>
    </source>
</evidence>
<evidence type="ECO:0000256" key="1">
    <source>
        <dbReference type="ARBA" id="ARBA00023015"/>
    </source>
</evidence>
<keyword evidence="2 5" id="KW-0238">DNA-binding</keyword>
<dbReference type="PANTHER" id="PTHR42756">
    <property type="entry name" value="TRANSCRIPTIONAL REGULATOR, MARR"/>
    <property type="match status" value="1"/>
</dbReference>
<keyword evidence="1" id="KW-0805">Transcription regulation</keyword>
<dbReference type="EMBL" id="JAGGLD010000001">
    <property type="protein sequence ID" value="MBP1999281.1"/>
    <property type="molecule type" value="Genomic_DNA"/>
</dbReference>
<dbReference type="GO" id="GO:0003677">
    <property type="term" value="F:DNA binding"/>
    <property type="evidence" value="ECO:0007669"/>
    <property type="project" value="UniProtKB-KW"/>
</dbReference>
<dbReference type="Proteomes" id="UP001519288">
    <property type="component" value="Unassembled WGS sequence"/>
</dbReference>
<organism evidence="5 6">
    <name type="scientific">Paenibacillus shirakamiensis</name>
    <dbReference type="NCBI Taxonomy" id="1265935"/>
    <lineage>
        <taxon>Bacteria</taxon>
        <taxon>Bacillati</taxon>
        <taxon>Bacillota</taxon>
        <taxon>Bacilli</taxon>
        <taxon>Bacillales</taxon>
        <taxon>Paenibacillaceae</taxon>
        <taxon>Paenibacillus</taxon>
    </lineage>
</organism>
<dbReference type="PROSITE" id="PS50995">
    <property type="entry name" value="HTH_MARR_2"/>
    <property type="match status" value="1"/>
</dbReference>
<keyword evidence="3" id="KW-0804">Transcription</keyword>
<evidence type="ECO:0000313" key="6">
    <source>
        <dbReference type="Proteomes" id="UP001519288"/>
    </source>
</evidence>
<feature type="domain" description="HTH marR-type" evidence="4">
    <location>
        <begin position="10"/>
        <end position="145"/>
    </location>
</feature>
<keyword evidence="6" id="KW-1185">Reference proteome</keyword>
<proteinExistence type="predicted"/>
<evidence type="ECO:0000256" key="2">
    <source>
        <dbReference type="ARBA" id="ARBA00023125"/>
    </source>
</evidence>
<dbReference type="SMART" id="SM00347">
    <property type="entry name" value="HTH_MARR"/>
    <property type="match status" value="1"/>
</dbReference>
<dbReference type="InterPro" id="IPR036390">
    <property type="entry name" value="WH_DNA-bd_sf"/>
</dbReference>
<evidence type="ECO:0000313" key="5">
    <source>
        <dbReference type="EMBL" id="MBP1999281.1"/>
    </source>
</evidence>
<dbReference type="PRINTS" id="PR00598">
    <property type="entry name" value="HTHMARR"/>
</dbReference>
<gene>
    <name evidence="5" type="ORF">J2Z69_000300</name>
</gene>
<dbReference type="InterPro" id="IPR000835">
    <property type="entry name" value="HTH_MarR-typ"/>
</dbReference>
<comment type="caution">
    <text evidence="5">The sequence shown here is derived from an EMBL/GenBank/DDBJ whole genome shotgun (WGS) entry which is preliminary data.</text>
</comment>